<comment type="caution">
    <text evidence="1">The sequence shown here is derived from an EMBL/GenBank/DDBJ whole genome shotgun (WGS) entry which is preliminary data.</text>
</comment>
<protein>
    <submittedName>
        <fullName evidence="1">Uncharacterized protein</fullName>
    </submittedName>
</protein>
<accession>W1XSW0</accession>
<gene>
    <name evidence="1" type="ORF">Q604_UNBC12252G0001</name>
</gene>
<proteinExistence type="predicted"/>
<dbReference type="AlphaFoldDB" id="W1XSW0"/>
<evidence type="ECO:0000313" key="1">
    <source>
        <dbReference type="EMBL" id="ETJ33292.1"/>
    </source>
</evidence>
<dbReference type="EMBL" id="AZMM01012252">
    <property type="protein sequence ID" value="ETJ33292.1"/>
    <property type="molecule type" value="Genomic_DNA"/>
</dbReference>
<sequence length="20" mass="2419">MKKQLFILYFNIFLIFLGIG</sequence>
<feature type="non-terminal residue" evidence="1">
    <location>
        <position position="20"/>
    </location>
</feature>
<name>W1XSW0_9ZZZZ</name>
<organism evidence="1">
    <name type="scientific">human gut metagenome</name>
    <dbReference type="NCBI Taxonomy" id="408170"/>
    <lineage>
        <taxon>unclassified sequences</taxon>
        <taxon>metagenomes</taxon>
        <taxon>organismal metagenomes</taxon>
    </lineage>
</organism>
<reference evidence="1" key="1">
    <citation type="submission" date="2013-12" db="EMBL/GenBank/DDBJ databases">
        <title>A Varibaculum cambriense genome reconstructed from a premature infant gut community with otherwise low bacterial novelty that shifts toward anaerobic metabolism during the third week of life.</title>
        <authorList>
            <person name="Brown C.T."/>
            <person name="Sharon I."/>
            <person name="Thomas B.C."/>
            <person name="Castelle C.J."/>
            <person name="Morowitz M.J."/>
            <person name="Banfield J.F."/>
        </authorList>
    </citation>
    <scope>NUCLEOTIDE SEQUENCE</scope>
</reference>